<keyword evidence="3" id="KW-1185">Reference proteome</keyword>
<dbReference type="RefSeq" id="WP_301133413.1">
    <property type="nucleotide sequence ID" value="NZ_JAUHPW010000005.1"/>
</dbReference>
<feature type="compositionally biased region" description="Low complexity" evidence="1">
    <location>
        <begin position="42"/>
        <end position="54"/>
    </location>
</feature>
<protein>
    <submittedName>
        <fullName evidence="2">DUF3558 family protein</fullName>
    </submittedName>
</protein>
<evidence type="ECO:0000313" key="3">
    <source>
        <dbReference type="Proteomes" id="UP001172728"/>
    </source>
</evidence>
<accession>A0ABT8G9T1</accession>
<feature type="region of interest" description="Disordered" evidence="1">
    <location>
        <begin position="38"/>
        <end position="60"/>
    </location>
</feature>
<proteinExistence type="predicted"/>
<dbReference type="EMBL" id="JAUHPW010000005">
    <property type="protein sequence ID" value="MDN4475881.1"/>
    <property type="molecule type" value="Genomic_DNA"/>
</dbReference>
<gene>
    <name evidence="2" type="ORF">QQX09_08430</name>
</gene>
<sequence length="190" mass="18667">MTWGGTMRRSSGVVAALAGLLGLAGLLTGCSGGDAPAVPDRTAASPTATAASPSSPAPATLPDPCTLVSAADLEQVSGVPFGEGMLAEDIATATEASCVWEAVDGPLPIVQVLVVAAPDQAAARRESTEEWMGTATDVEVAGATDAYAAGAGTILGMQVGDVFVEVSYMSGEDDVTAIGTAIAEVVAGSL</sequence>
<comment type="caution">
    <text evidence="2">The sequence shown here is derived from an EMBL/GenBank/DDBJ whole genome shotgun (WGS) entry which is preliminary data.</text>
</comment>
<name>A0ABT8G9T1_9MICO</name>
<reference evidence="2" key="1">
    <citation type="submission" date="2023-06" db="EMBL/GenBank/DDBJ databases">
        <title>Sysu t00192.</title>
        <authorList>
            <person name="Gao L."/>
            <person name="Fang B.-Z."/>
            <person name="Li W.-J."/>
        </authorList>
    </citation>
    <scope>NUCLEOTIDE SEQUENCE</scope>
    <source>
        <strain evidence="2">SYSU T00192</strain>
    </source>
</reference>
<evidence type="ECO:0000313" key="2">
    <source>
        <dbReference type="EMBL" id="MDN4475881.1"/>
    </source>
</evidence>
<organism evidence="2 3">
    <name type="scientific">Demequina litoralis</name>
    <dbReference type="NCBI Taxonomy" id="3051660"/>
    <lineage>
        <taxon>Bacteria</taxon>
        <taxon>Bacillati</taxon>
        <taxon>Actinomycetota</taxon>
        <taxon>Actinomycetes</taxon>
        <taxon>Micrococcales</taxon>
        <taxon>Demequinaceae</taxon>
        <taxon>Demequina</taxon>
    </lineage>
</organism>
<dbReference type="Pfam" id="PF12079">
    <property type="entry name" value="DUF3558"/>
    <property type="match status" value="1"/>
</dbReference>
<dbReference type="Proteomes" id="UP001172728">
    <property type="component" value="Unassembled WGS sequence"/>
</dbReference>
<evidence type="ECO:0000256" key="1">
    <source>
        <dbReference type="SAM" id="MobiDB-lite"/>
    </source>
</evidence>
<dbReference type="InterPro" id="IPR024520">
    <property type="entry name" value="DUF3558"/>
</dbReference>